<evidence type="ECO:0000313" key="3">
    <source>
        <dbReference type="Proteomes" id="UP000257109"/>
    </source>
</evidence>
<comment type="caution">
    <text evidence="2">The sequence shown here is derived from an EMBL/GenBank/DDBJ whole genome shotgun (WGS) entry which is preliminary data.</text>
</comment>
<proteinExistence type="predicted"/>
<feature type="non-terminal residue" evidence="2">
    <location>
        <position position="1"/>
    </location>
</feature>
<dbReference type="Proteomes" id="UP000257109">
    <property type="component" value="Unassembled WGS sequence"/>
</dbReference>
<protein>
    <submittedName>
        <fullName evidence="2">Uncharacterized protein</fullName>
    </submittedName>
</protein>
<feature type="compositionally biased region" description="Basic and acidic residues" evidence="1">
    <location>
        <begin position="97"/>
        <end position="109"/>
    </location>
</feature>
<organism evidence="2 3">
    <name type="scientific">Mucuna pruriens</name>
    <name type="common">Velvet bean</name>
    <name type="synonym">Dolichos pruriens</name>
    <dbReference type="NCBI Taxonomy" id="157652"/>
    <lineage>
        <taxon>Eukaryota</taxon>
        <taxon>Viridiplantae</taxon>
        <taxon>Streptophyta</taxon>
        <taxon>Embryophyta</taxon>
        <taxon>Tracheophyta</taxon>
        <taxon>Spermatophyta</taxon>
        <taxon>Magnoliopsida</taxon>
        <taxon>eudicotyledons</taxon>
        <taxon>Gunneridae</taxon>
        <taxon>Pentapetalae</taxon>
        <taxon>rosids</taxon>
        <taxon>fabids</taxon>
        <taxon>Fabales</taxon>
        <taxon>Fabaceae</taxon>
        <taxon>Papilionoideae</taxon>
        <taxon>50 kb inversion clade</taxon>
        <taxon>NPAAA clade</taxon>
        <taxon>indigoferoid/millettioid clade</taxon>
        <taxon>Phaseoleae</taxon>
        <taxon>Mucuna</taxon>
    </lineage>
</organism>
<sequence length="170" mass="18560">MTTVDGDLWLSQLFIQGTGKMVKVVKCKSFGIYSMKSTLSLGVMNCDGVPSSFSSLGAQRRIPVTPDFHVATEIFGHSQMRKEVRESGKKPSLGKDSASRESIRKDSRERLAPKAPFSDLMSLEQLERYISFIFGGKPPSGNASTFGQSFIFSESRDGSMICIASGNDSN</sequence>
<accession>A0A371H9Q2</accession>
<feature type="region of interest" description="Disordered" evidence="1">
    <location>
        <begin position="79"/>
        <end position="109"/>
    </location>
</feature>
<reference evidence="2" key="1">
    <citation type="submission" date="2018-05" db="EMBL/GenBank/DDBJ databases">
        <title>Draft genome of Mucuna pruriens seed.</title>
        <authorList>
            <person name="Nnadi N.E."/>
            <person name="Vos R."/>
            <person name="Hasami M.H."/>
            <person name="Devisetty U.K."/>
            <person name="Aguiy J.C."/>
        </authorList>
    </citation>
    <scope>NUCLEOTIDE SEQUENCE [LARGE SCALE GENOMIC DNA]</scope>
    <source>
        <strain evidence="2">JCA_2017</strain>
    </source>
</reference>
<name>A0A371H9Q2_MUCPR</name>
<dbReference type="AlphaFoldDB" id="A0A371H9Q2"/>
<keyword evidence="3" id="KW-1185">Reference proteome</keyword>
<dbReference type="EMBL" id="QJKJ01003226">
    <property type="protein sequence ID" value="RDX99456.1"/>
    <property type="molecule type" value="Genomic_DNA"/>
</dbReference>
<feature type="compositionally biased region" description="Basic and acidic residues" evidence="1">
    <location>
        <begin position="80"/>
        <end position="89"/>
    </location>
</feature>
<evidence type="ECO:0000256" key="1">
    <source>
        <dbReference type="SAM" id="MobiDB-lite"/>
    </source>
</evidence>
<gene>
    <name evidence="2" type="ORF">CR513_17488</name>
</gene>
<evidence type="ECO:0000313" key="2">
    <source>
        <dbReference type="EMBL" id="RDX99456.1"/>
    </source>
</evidence>